<evidence type="ECO:0000256" key="7">
    <source>
        <dbReference type="SAM" id="MobiDB-lite"/>
    </source>
</evidence>
<dbReference type="PROSITE" id="PS50896">
    <property type="entry name" value="LISH"/>
    <property type="match status" value="1"/>
</dbReference>
<dbReference type="PANTHER" id="PTHR22846:SF2">
    <property type="entry name" value="F-BOX-LIKE_WD REPEAT-CONTAINING PROTEIN EBI"/>
    <property type="match status" value="1"/>
</dbReference>
<evidence type="ECO:0000313" key="10">
    <source>
        <dbReference type="Proteomes" id="UP000055024"/>
    </source>
</evidence>
<dbReference type="InterPro" id="IPR015943">
    <property type="entry name" value="WD40/YVTN_repeat-like_dom_sf"/>
</dbReference>
<keyword evidence="3" id="KW-0677">Repeat</keyword>
<dbReference type="InterPro" id="IPR001680">
    <property type="entry name" value="WD40_rpt"/>
</dbReference>
<dbReference type="GO" id="GO:0034967">
    <property type="term" value="C:Set3 complex"/>
    <property type="evidence" value="ECO:0007669"/>
    <property type="project" value="TreeGrafter"/>
</dbReference>
<keyword evidence="2 6" id="KW-0853">WD repeat</keyword>
<feature type="region of interest" description="Disordered" evidence="7">
    <location>
        <begin position="1"/>
        <end position="25"/>
    </location>
</feature>
<evidence type="ECO:0000256" key="1">
    <source>
        <dbReference type="ARBA" id="ARBA00004123"/>
    </source>
</evidence>
<evidence type="ECO:0000313" key="9">
    <source>
        <dbReference type="EMBL" id="KRZ15435.1"/>
    </source>
</evidence>
<dbReference type="InterPro" id="IPR020472">
    <property type="entry name" value="WD40_PAC1"/>
</dbReference>
<evidence type="ECO:0000259" key="8">
    <source>
        <dbReference type="Pfam" id="PF12894"/>
    </source>
</evidence>
<dbReference type="InterPro" id="IPR019775">
    <property type="entry name" value="WD40_repeat_CS"/>
</dbReference>
<dbReference type="InterPro" id="IPR036322">
    <property type="entry name" value="WD40_repeat_dom_sf"/>
</dbReference>
<evidence type="ECO:0000256" key="3">
    <source>
        <dbReference type="ARBA" id="ARBA00022737"/>
    </source>
</evidence>
<dbReference type="PROSITE" id="PS50294">
    <property type="entry name" value="WD_REPEATS_REGION"/>
    <property type="match status" value="3"/>
</dbReference>
<feature type="repeat" description="WD" evidence="6">
    <location>
        <begin position="368"/>
        <end position="410"/>
    </location>
</feature>
<dbReference type="AlphaFoldDB" id="A0A0V1HXI7"/>
<evidence type="ECO:0000256" key="5">
    <source>
        <dbReference type="ARBA" id="ARBA00025741"/>
    </source>
</evidence>
<dbReference type="PRINTS" id="PR00320">
    <property type="entry name" value="GPROTEINBRPT"/>
</dbReference>
<feature type="repeat" description="WD" evidence="6">
    <location>
        <begin position="145"/>
        <end position="185"/>
    </location>
</feature>
<keyword evidence="10" id="KW-1185">Reference proteome</keyword>
<dbReference type="PANTHER" id="PTHR22846">
    <property type="entry name" value="WD40 REPEAT PROTEIN"/>
    <property type="match status" value="1"/>
</dbReference>
<dbReference type="OrthoDB" id="5916261at2759"/>
<dbReference type="CDD" id="cd00200">
    <property type="entry name" value="WD40"/>
    <property type="match status" value="1"/>
</dbReference>
<feature type="repeat" description="WD" evidence="6">
    <location>
        <begin position="326"/>
        <end position="357"/>
    </location>
</feature>
<name>A0A0V1HXI7_9BILA</name>
<dbReference type="InterPro" id="IPR024977">
    <property type="entry name" value="Apc4-like_WD40_dom"/>
</dbReference>
<gene>
    <name evidence="9" type="primary">tbl1xr1-b</name>
    <name evidence="9" type="ORF">T11_8338</name>
</gene>
<dbReference type="PROSITE" id="PS00678">
    <property type="entry name" value="WD_REPEATS_1"/>
    <property type="match status" value="1"/>
</dbReference>
<protein>
    <submittedName>
        <fullName evidence="9">F-box-like/WD repeat-containing protein TBL1XR1-B</fullName>
    </submittedName>
</protein>
<dbReference type="Pfam" id="PF12894">
    <property type="entry name" value="ANAPC4_WD40"/>
    <property type="match status" value="1"/>
</dbReference>
<dbReference type="PROSITE" id="PS50082">
    <property type="entry name" value="WD_REPEATS_2"/>
    <property type="match status" value="5"/>
</dbReference>
<dbReference type="SUPFAM" id="SSF50978">
    <property type="entry name" value="WD40 repeat-like"/>
    <property type="match status" value="1"/>
</dbReference>
<evidence type="ECO:0000256" key="6">
    <source>
        <dbReference type="PROSITE-ProRule" id="PRU00221"/>
    </source>
</evidence>
<dbReference type="GO" id="GO:0003714">
    <property type="term" value="F:transcription corepressor activity"/>
    <property type="evidence" value="ECO:0007669"/>
    <property type="project" value="InterPro"/>
</dbReference>
<dbReference type="InterPro" id="IPR006594">
    <property type="entry name" value="LisH"/>
</dbReference>
<accession>A0A0V1HXI7</accession>
<reference evidence="9 10" key="1">
    <citation type="submission" date="2015-01" db="EMBL/GenBank/DDBJ databases">
        <title>Evolution of Trichinella species and genotypes.</title>
        <authorList>
            <person name="Korhonen P.K."/>
            <person name="Edoardo P."/>
            <person name="Giuseppe L.R."/>
            <person name="Gasser R.B."/>
        </authorList>
    </citation>
    <scope>NUCLEOTIDE SEQUENCE [LARGE SCALE GENOMIC DNA]</scope>
    <source>
        <strain evidence="9">ISS1029</strain>
    </source>
</reference>
<evidence type="ECO:0000256" key="2">
    <source>
        <dbReference type="ARBA" id="ARBA00022574"/>
    </source>
</evidence>
<feature type="repeat" description="WD" evidence="6">
    <location>
        <begin position="250"/>
        <end position="284"/>
    </location>
</feature>
<dbReference type="Pfam" id="PF00400">
    <property type="entry name" value="WD40"/>
    <property type="match status" value="4"/>
</dbReference>
<dbReference type="SMART" id="SM00320">
    <property type="entry name" value="WD40"/>
    <property type="match status" value="8"/>
</dbReference>
<dbReference type="STRING" id="268475.A0A0V1HXI7"/>
<sequence>MATDSSADEHNSKPDEDDDCSTPVSLLPPVPAEHLNFLVWKFFKDYGYHVTAELFAENNAVKENAGIEDLNICKGSLNKLLEMLHFKSVVDGDISQAGNLYDLVPGECFLSESSSCTTETSSFEHCQFYPEDSSFREVEVKYIMRTNYNYSICSLDWNLEDLLLTGSADKIVRLWNFEDKKEEAKHSCREMTSFGDENNDVNLPVSNGVILVSWSLQGDLIAAADSSGKLRIWKKDGSFIFNCLNVPEDIVVMKWNVNGRQLLTATTDGIISIWSSSTGNCIACCAPFEDDITDADWKDDATFSACSKDGMLFHCCVTDANAKSPFKGHVNSINMIKWGPTGNMAATGSSDMMVKVWRFGNEQCIGCLRGHTAEVNTLAWHSTDPAILASGAENGTVCVWDAIRAEILHMLHEHLAPVRILAFRPVSDMLISCSTDSVICLWNGRNGKRLRKIGNGYGATVNVMMWNRSGQRIAVGREDGTLEVLEVKNF</sequence>
<comment type="subcellular location">
    <subcellularLocation>
        <location evidence="1">Nucleus</location>
    </subcellularLocation>
</comment>
<dbReference type="Proteomes" id="UP000055024">
    <property type="component" value="Unassembled WGS sequence"/>
</dbReference>
<dbReference type="GO" id="GO:0006357">
    <property type="term" value="P:regulation of transcription by RNA polymerase II"/>
    <property type="evidence" value="ECO:0007669"/>
    <property type="project" value="TreeGrafter"/>
</dbReference>
<dbReference type="InterPro" id="IPR045183">
    <property type="entry name" value="Ebi-like"/>
</dbReference>
<organism evidence="9 10">
    <name type="scientific">Trichinella zimbabwensis</name>
    <dbReference type="NCBI Taxonomy" id="268475"/>
    <lineage>
        <taxon>Eukaryota</taxon>
        <taxon>Metazoa</taxon>
        <taxon>Ecdysozoa</taxon>
        <taxon>Nematoda</taxon>
        <taxon>Enoplea</taxon>
        <taxon>Dorylaimia</taxon>
        <taxon>Trichinellida</taxon>
        <taxon>Trichinellidae</taxon>
        <taxon>Trichinella</taxon>
    </lineage>
</organism>
<feature type="repeat" description="WD" evidence="6">
    <location>
        <begin position="411"/>
        <end position="452"/>
    </location>
</feature>
<evidence type="ECO:0000256" key="4">
    <source>
        <dbReference type="ARBA" id="ARBA00023242"/>
    </source>
</evidence>
<feature type="domain" description="Anaphase-promoting complex subunit 4-like WD40" evidence="8">
    <location>
        <begin position="212"/>
        <end position="299"/>
    </location>
</feature>
<comment type="similarity">
    <text evidence="5">Belongs to the WD repeat EBI family.</text>
</comment>
<comment type="caution">
    <text evidence="9">The sequence shown here is derived from an EMBL/GenBank/DDBJ whole genome shotgun (WGS) entry which is preliminary data.</text>
</comment>
<keyword evidence="4" id="KW-0539">Nucleus</keyword>
<dbReference type="EMBL" id="JYDP01000018">
    <property type="protein sequence ID" value="KRZ15435.1"/>
    <property type="molecule type" value="Genomic_DNA"/>
</dbReference>
<dbReference type="Gene3D" id="2.130.10.10">
    <property type="entry name" value="YVTN repeat-like/Quinoprotein amine dehydrogenase"/>
    <property type="match status" value="1"/>
</dbReference>
<proteinExistence type="inferred from homology"/>